<evidence type="ECO:0000313" key="3">
    <source>
        <dbReference type="Proteomes" id="UP000475862"/>
    </source>
</evidence>
<accession>A0A6G0TVM3</accession>
<keyword evidence="1" id="KW-0472">Membrane</keyword>
<keyword evidence="3" id="KW-1185">Reference proteome</keyword>
<protein>
    <submittedName>
        <fullName evidence="2">Uncharacterized protein</fullName>
    </submittedName>
</protein>
<dbReference type="OrthoDB" id="339151at2759"/>
<reference evidence="2 3" key="1">
    <citation type="submission" date="2019-08" db="EMBL/GenBank/DDBJ databases">
        <title>The genome of the soybean aphid Biotype 1, its phylome, world population structure and adaptation to the North American continent.</title>
        <authorList>
            <person name="Giordano R."/>
            <person name="Donthu R.K."/>
            <person name="Hernandez A.G."/>
            <person name="Wright C.L."/>
            <person name="Zimin A.V."/>
        </authorList>
    </citation>
    <scope>NUCLEOTIDE SEQUENCE [LARGE SCALE GENOMIC DNA]</scope>
    <source>
        <tissue evidence="2">Whole aphids</tissue>
    </source>
</reference>
<dbReference type="Proteomes" id="UP000475862">
    <property type="component" value="Unassembled WGS sequence"/>
</dbReference>
<organism evidence="2 3">
    <name type="scientific">Aphis glycines</name>
    <name type="common">Soybean aphid</name>
    <dbReference type="NCBI Taxonomy" id="307491"/>
    <lineage>
        <taxon>Eukaryota</taxon>
        <taxon>Metazoa</taxon>
        <taxon>Ecdysozoa</taxon>
        <taxon>Arthropoda</taxon>
        <taxon>Hexapoda</taxon>
        <taxon>Insecta</taxon>
        <taxon>Pterygota</taxon>
        <taxon>Neoptera</taxon>
        <taxon>Paraneoptera</taxon>
        <taxon>Hemiptera</taxon>
        <taxon>Sternorrhyncha</taxon>
        <taxon>Aphidomorpha</taxon>
        <taxon>Aphidoidea</taxon>
        <taxon>Aphididae</taxon>
        <taxon>Aphidini</taxon>
        <taxon>Aphis</taxon>
        <taxon>Aphis</taxon>
    </lineage>
</organism>
<keyword evidence="1" id="KW-0812">Transmembrane</keyword>
<proteinExistence type="predicted"/>
<feature type="transmembrane region" description="Helical" evidence="1">
    <location>
        <begin position="52"/>
        <end position="74"/>
    </location>
</feature>
<dbReference type="EMBL" id="VYZN01000014">
    <property type="protein sequence ID" value="KAE9539805.1"/>
    <property type="molecule type" value="Genomic_DNA"/>
</dbReference>
<keyword evidence="1" id="KW-1133">Transmembrane helix</keyword>
<comment type="caution">
    <text evidence="2">The sequence shown here is derived from an EMBL/GenBank/DDBJ whole genome shotgun (WGS) entry which is preliminary data.</text>
</comment>
<feature type="transmembrane region" description="Helical" evidence="1">
    <location>
        <begin position="102"/>
        <end position="121"/>
    </location>
</feature>
<gene>
    <name evidence="2" type="ORF">AGLY_005057</name>
</gene>
<evidence type="ECO:0000256" key="1">
    <source>
        <dbReference type="SAM" id="Phobius"/>
    </source>
</evidence>
<sequence>MGKVNTLSTLCAVSMLSKITKPKLPFIDGSPVLLPPFIIRTSNKLPNFSNKISAWSIIQISSTNSTSTIILLWVKKEMSNFVSVQKQVVEGLQHGSLNRYILLNRFLIFFYIHIMICRFFLMLNFRLFWQYLVLSEFAQAATAVLGLKQVSHSEQLHLNFVLELKYYNNLLDAEVVEEQELVQLLHFLHHQIVQNLLHHLHHLHSTSHPIMHHNFIKKYNMYSLFETELPIQTFVQNDAWVAHS</sequence>
<dbReference type="AlphaFoldDB" id="A0A6G0TVM3"/>
<evidence type="ECO:0000313" key="2">
    <source>
        <dbReference type="EMBL" id="KAE9539805.1"/>
    </source>
</evidence>
<name>A0A6G0TVM3_APHGL</name>